<dbReference type="EMBL" id="CAJPDR010000563">
    <property type="protein sequence ID" value="CAF9939685.1"/>
    <property type="molecule type" value="Genomic_DNA"/>
</dbReference>
<dbReference type="InterPro" id="IPR042332">
    <property type="entry name" value="Hsk3"/>
</dbReference>
<gene>
    <name evidence="2" type="ORF">ALECFALPRED_008260</name>
</gene>
<dbReference type="PANTHER" id="PTHR28289">
    <property type="entry name" value="DASH COMPLEX SUBUNIT HSK3"/>
    <property type="match status" value="1"/>
</dbReference>
<evidence type="ECO:0000256" key="1">
    <source>
        <dbReference type="SAM" id="MobiDB-lite"/>
    </source>
</evidence>
<dbReference type="Pfam" id="PF08227">
    <property type="entry name" value="DASH_Hsk3"/>
    <property type="match status" value="1"/>
</dbReference>
<keyword evidence="3" id="KW-1185">Reference proteome</keyword>
<dbReference type="InterPro" id="IPR013183">
    <property type="entry name" value="Hsk3-like"/>
</dbReference>
<comment type="caution">
    <text evidence="2">The sequence shown here is derived from an EMBL/GenBank/DDBJ whole genome shotgun (WGS) entry which is preliminary data.</text>
</comment>
<evidence type="ECO:0000313" key="3">
    <source>
        <dbReference type="Proteomes" id="UP000664203"/>
    </source>
</evidence>
<proteinExistence type="predicted"/>
<sequence length="105" mass="10966">MSGSSHRPSSSFLPHPFTSASASTINRNRQYTHLHAQLAQLNAHLADMENLVGMTAVQAEYVRGLGGWWGSGFMAASKILGEEAANAAGAGAGTAPGEKEKGKQK</sequence>
<evidence type="ECO:0000313" key="2">
    <source>
        <dbReference type="EMBL" id="CAF9939685.1"/>
    </source>
</evidence>
<dbReference type="GO" id="GO:0051010">
    <property type="term" value="F:microtubule plus-end binding"/>
    <property type="evidence" value="ECO:0007669"/>
    <property type="project" value="TreeGrafter"/>
</dbReference>
<dbReference type="PANTHER" id="PTHR28289:SF1">
    <property type="entry name" value="DASH COMPLEX SUBUNIT HSK3"/>
    <property type="match status" value="1"/>
</dbReference>
<feature type="region of interest" description="Disordered" evidence="1">
    <location>
        <begin position="86"/>
        <end position="105"/>
    </location>
</feature>
<dbReference type="OrthoDB" id="3358869at2759"/>
<dbReference type="GO" id="GO:0042729">
    <property type="term" value="C:DASH complex"/>
    <property type="evidence" value="ECO:0007669"/>
    <property type="project" value="TreeGrafter"/>
</dbReference>
<name>A0A8H3J2T9_9LECA</name>
<dbReference type="Proteomes" id="UP000664203">
    <property type="component" value="Unassembled WGS sequence"/>
</dbReference>
<protein>
    <submittedName>
        <fullName evidence="2">Uncharacterized protein</fullName>
    </submittedName>
</protein>
<dbReference type="GO" id="GO:0008608">
    <property type="term" value="P:attachment of spindle microtubules to kinetochore"/>
    <property type="evidence" value="ECO:0007669"/>
    <property type="project" value="InterPro"/>
</dbReference>
<organism evidence="2 3">
    <name type="scientific">Alectoria fallacina</name>
    <dbReference type="NCBI Taxonomy" id="1903189"/>
    <lineage>
        <taxon>Eukaryota</taxon>
        <taxon>Fungi</taxon>
        <taxon>Dikarya</taxon>
        <taxon>Ascomycota</taxon>
        <taxon>Pezizomycotina</taxon>
        <taxon>Lecanoromycetes</taxon>
        <taxon>OSLEUM clade</taxon>
        <taxon>Lecanoromycetidae</taxon>
        <taxon>Lecanorales</taxon>
        <taxon>Lecanorineae</taxon>
        <taxon>Parmeliaceae</taxon>
        <taxon>Alectoria</taxon>
    </lineage>
</organism>
<accession>A0A8H3J2T9</accession>
<dbReference type="AlphaFoldDB" id="A0A8H3J2T9"/>
<reference evidence="2" key="1">
    <citation type="submission" date="2021-03" db="EMBL/GenBank/DDBJ databases">
        <authorList>
            <person name="Tagirdzhanova G."/>
        </authorList>
    </citation>
    <scope>NUCLEOTIDE SEQUENCE</scope>
</reference>
<feature type="compositionally biased region" description="Low complexity" evidence="1">
    <location>
        <begin position="86"/>
        <end position="96"/>
    </location>
</feature>